<dbReference type="CDD" id="cd06173">
    <property type="entry name" value="MFS_MefA_like"/>
    <property type="match status" value="1"/>
</dbReference>
<keyword evidence="3" id="KW-1003">Cell membrane</keyword>
<feature type="transmembrane region" description="Helical" evidence="7">
    <location>
        <begin position="50"/>
        <end position="71"/>
    </location>
</feature>
<keyword evidence="6 7" id="KW-0472">Membrane</keyword>
<keyword evidence="2" id="KW-0813">Transport</keyword>
<evidence type="ECO:0000313" key="8">
    <source>
        <dbReference type="EMBL" id="WCO68018.1"/>
    </source>
</evidence>
<dbReference type="SUPFAM" id="SSF103473">
    <property type="entry name" value="MFS general substrate transporter"/>
    <property type="match status" value="1"/>
</dbReference>
<name>A0AAF0BWG2_9ACTN</name>
<dbReference type="InterPro" id="IPR022324">
    <property type="entry name" value="Bacilysin_exporter_BacE_put"/>
</dbReference>
<gene>
    <name evidence="8" type="ORF">PO878_04680</name>
</gene>
<feature type="transmembrane region" description="Helical" evidence="7">
    <location>
        <begin position="375"/>
        <end position="397"/>
    </location>
</feature>
<feature type="transmembrane region" description="Helical" evidence="7">
    <location>
        <begin position="92"/>
        <end position="122"/>
    </location>
</feature>
<proteinExistence type="predicted"/>
<comment type="subcellular location">
    <subcellularLocation>
        <location evidence="1">Cell membrane</location>
        <topology evidence="1">Multi-pass membrane protein</topology>
    </subcellularLocation>
</comment>
<dbReference type="Proteomes" id="UP001216390">
    <property type="component" value="Chromosome"/>
</dbReference>
<dbReference type="PRINTS" id="PR01988">
    <property type="entry name" value="EXPORTERBACE"/>
</dbReference>
<evidence type="ECO:0000256" key="6">
    <source>
        <dbReference type="ARBA" id="ARBA00023136"/>
    </source>
</evidence>
<evidence type="ECO:0000256" key="1">
    <source>
        <dbReference type="ARBA" id="ARBA00004651"/>
    </source>
</evidence>
<accession>A0AAF0BWG2</accession>
<evidence type="ECO:0000256" key="3">
    <source>
        <dbReference type="ARBA" id="ARBA00022475"/>
    </source>
</evidence>
<feature type="transmembrane region" description="Helical" evidence="7">
    <location>
        <begin position="168"/>
        <end position="188"/>
    </location>
</feature>
<evidence type="ECO:0000256" key="7">
    <source>
        <dbReference type="SAM" id="Phobius"/>
    </source>
</evidence>
<dbReference type="AlphaFoldDB" id="A0AAF0BWG2"/>
<dbReference type="RefSeq" id="WP_272737535.1">
    <property type="nucleotide sequence ID" value="NZ_CP116942.1"/>
</dbReference>
<dbReference type="GO" id="GO:0005886">
    <property type="term" value="C:plasma membrane"/>
    <property type="evidence" value="ECO:0007669"/>
    <property type="project" value="UniProtKB-SubCell"/>
</dbReference>
<dbReference type="InterPro" id="IPR036259">
    <property type="entry name" value="MFS_trans_sf"/>
</dbReference>
<feature type="transmembrane region" description="Helical" evidence="7">
    <location>
        <begin position="256"/>
        <end position="275"/>
    </location>
</feature>
<protein>
    <submittedName>
        <fullName evidence="8">MFS transporter</fullName>
    </submittedName>
</protein>
<reference evidence="8" key="1">
    <citation type="submission" date="2023-01" db="EMBL/GenBank/DDBJ databases">
        <title>The diversity of Class Acidimicrobiia in South China Sea sediment environments and the proposal of Iamia marina sp. nov., a novel species of the genus Iamia.</title>
        <authorList>
            <person name="He Y."/>
            <person name="Tian X."/>
        </authorList>
    </citation>
    <scope>NUCLEOTIDE SEQUENCE</scope>
    <source>
        <strain evidence="8">DSM 19957</strain>
    </source>
</reference>
<dbReference type="PANTHER" id="PTHR23513:SF9">
    <property type="entry name" value="ENTEROBACTIN EXPORTER ENTS"/>
    <property type="match status" value="1"/>
</dbReference>
<evidence type="ECO:0000256" key="2">
    <source>
        <dbReference type="ARBA" id="ARBA00022448"/>
    </source>
</evidence>
<dbReference type="EMBL" id="CP116942">
    <property type="protein sequence ID" value="WCO68018.1"/>
    <property type="molecule type" value="Genomic_DNA"/>
</dbReference>
<keyword evidence="9" id="KW-1185">Reference proteome</keyword>
<evidence type="ECO:0000256" key="5">
    <source>
        <dbReference type="ARBA" id="ARBA00022989"/>
    </source>
</evidence>
<dbReference type="InterPro" id="IPR010290">
    <property type="entry name" value="TM_effector"/>
</dbReference>
<dbReference type="Gene3D" id="1.20.1250.20">
    <property type="entry name" value="MFS general substrate transporter like domains"/>
    <property type="match status" value="1"/>
</dbReference>
<sequence>MTVRRRPLRALVGSNPELGRLLAAHAVSRAGDAFNTVALVVLVFELTGSGTGVAGTVAFEVLPVLALGPIAGMVVDRRPRRSVMIAADLARALLVASLAVVGGSVLLAFAVAFGVSAATVAFNPAASSLLPEVVDREDLVDANALLWTVAVVAQIVLAPAAGGLISLFGVHVAFAVNAASYLISALILTGLRAGRSPSETALRGWGSVMAGVAAVRGVPLLRRLAIVQGLASLSAGATSGLLVVFAADALDVGPGGFGLLLAAIGVGAALGPMLFRSRIAPGDRRWLFGPFATRGGVDLLLGVTSNPAVAGAALGLYGASTSTGMVAYQSTLQSAVPAETRGRAFALYDVVWNAARLVSLGIGGILADALGIRAVYILGGVLLLAAAAVGLTTPISAPDDHTSSDGPP</sequence>
<dbReference type="PANTHER" id="PTHR23513">
    <property type="entry name" value="INTEGRAL MEMBRANE EFFLUX PROTEIN-RELATED"/>
    <property type="match status" value="1"/>
</dbReference>
<evidence type="ECO:0000313" key="9">
    <source>
        <dbReference type="Proteomes" id="UP001216390"/>
    </source>
</evidence>
<feature type="transmembrane region" description="Helical" evidence="7">
    <location>
        <begin position="21"/>
        <end position="44"/>
    </location>
</feature>
<dbReference type="KEGG" id="ima:PO878_04680"/>
<organism evidence="8 9">
    <name type="scientific">Iamia majanohamensis</name>
    <dbReference type="NCBI Taxonomy" id="467976"/>
    <lineage>
        <taxon>Bacteria</taxon>
        <taxon>Bacillati</taxon>
        <taxon>Actinomycetota</taxon>
        <taxon>Acidimicrobiia</taxon>
        <taxon>Acidimicrobiales</taxon>
        <taxon>Iamiaceae</taxon>
        <taxon>Iamia</taxon>
    </lineage>
</organism>
<evidence type="ECO:0000256" key="4">
    <source>
        <dbReference type="ARBA" id="ARBA00022692"/>
    </source>
</evidence>
<feature type="transmembrane region" description="Helical" evidence="7">
    <location>
        <begin position="142"/>
        <end position="161"/>
    </location>
</feature>
<keyword evidence="5 7" id="KW-1133">Transmembrane helix</keyword>
<feature type="transmembrane region" description="Helical" evidence="7">
    <location>
        <begin position="200"/>
        <end position="218"/>
    </location>
</feature>
<dbReference type="Pfam" id="PF05977">
    <property type="entry name" value="MFS_3"/>
    <property type="match status" value="1"/>
</dbReference>
<feature type="transmembrane region" description="Helical" evidence="7">
    <location>
        <begin position="230"/>
        <end position="250"/>
    </location>
</feature>
<keyword evidence="4 7" id="KW-0812">Transmembrane</keyword>